<evidence type="ECO:0000313" key="2">
    <source>
        <dbReference type="Proteomes" id="UP000009144"/>
    </source>
</evidence>
<proteinExistence type="predicted"/>
<dbReference type="Gene3D" id="3.30.300.250">
    <property type="match status" value="1"/>
</dbReference>
<organism evidence="1 2">
    <name type="scientific">Methylophaga nitratireducenticrescens</name>
    <dbReference type="NCBI Taxonomy" id="754476"/>
    <lineage>
        <taxon>Bacteria</taxon>
        <taxon>Pseudomonadati</taxon>
        <taxon>Pseudomonadota</taxon>
        <taxon>Gammaproteobacteria</taxon>
        <taxon>Thiotrichales</taxon>
        <taxon>Piscirickettsiaceae</taxon>
        <taxon>Methylophaga</taxon>
    </lineage>
</organism>
<dbReference type="AlphaFoldDB" id="I1XKR2"/>
<evidence type="ECO:0000313" key="1">
    <source>
        <dbReference type="EMBL" id="AFI84981.1"/>
    </source>
</evidence>
<dbReference type="HOGENOM" id="CLU_2288222_0_0_6"/>
<dbReference type="Proteomes" id="UP000009144">
    <property type="component" value="Chromosome"/>
</dbReference>
<name>I1XKR2_METNJ</name>
<accession>I1XKR2</accession>
<reference evidence="1 2" key="1">
    <citation type="journal article" date="2012" name="J. Bacteriol.">
        <title>Complete genome sequences of Methylophaga sp. strain JAM1 and Methylophaga sp. strain JAM7.</title>
        <authorList>
            <person name="Villeneuve C."/>
            <person name="Martineau C."/>
            <person name="Mauffrey F."/>
            <person name="Villemur R."/>
        </authorList>
    </citation>
    <scope>NUCLEOTIDE SEQUENCE [LARGE SCALE GENOMIC DNA]</scope>
    <source>
        <strain evidence="1 2">JAM1</strain>
    </source>
</reference>
<dbReference type="STRING" id="754476.Q7A_2167"/>
<dbReference type="EMBL" id="CP003390">
    <property type="protein sequence ID" value="AFI84981.1"/>
    <property type="molecule type" value="Genomic_DNA"/>
</dbReference>
<reference evidence="1 2" key="2">
    <citation type="journal article" date="2013" name="Int. J. Syst. Evol. Microbiol.">
        <title>Methylophaga nitratireducenticrescens sp. nov. and Methylophaga frappieri sp. nov., isolated from the biofilm of the methanol-fed denitrification system treating the seawater at the Montreal Biodome.</title>
        <authorList>
            <person name="Villeneuve C."/>
            <person name="Martineau C."/>
            <person name="Mauffrey F."/>
            <person name="Villemur R."/>
        </authorList>
    </citation>
    <scope>NUCLEOTIDE SEQUENCE [LARGE SCALE GENOMIC DNA]</scope>
    <source>
        <strain evidence="1 2">JAM1</strain>
    </source>
</reference>
<sequence length="101" mass="11045">MEAEKLINSRAPIKIDDETQLNKALAGPGDLMTYYYSLTNVTIDNVNPAAVLKDIKPKLLASLCSNADMQPILKAGAKLVYVYSDKNNEDVGRIEVVEADC</sequence>
<keyword evidence="2" id="KW-1185">Reference proteome</keyword>
<protein>
    <submittedName>
        <fullName evidence="1">Uncharacterized protein</fullName>
    </submittedName>
</protein>
<gene>
    <name evidence="1" type="ordered locus">Q7A_2167</name>
</gene>
<dbReference type="PATRIC" id="fig|754476.3.peg.2144"/>
<dbReference type="KEGG" id="mej:Q7A_2167"/>